<dbReference type="KEGG" id="nmus:H7A79_0234"/>
<name>A0A7H1MCA9_9NEIS</name>
<protein>
    <submittedName>
        <fullName evidence="1">Uncharacterized protein</fullName>
    </submittedName>
</protein>
<sequence length="163" mass="18113">MRSSRRPCEAKNDIKAFQTALRVFWPGAQPVLPGYYHFSKALPLTAGFKNHNSICPVAYWYYPQPAAFSYFKISRLCMPPVGKKTLPQTAAITAISALPARAFITAAAHRLCLHVFYTADFIFHVAPRLVCLASCPALYCCRNTNAAAFSSAVPYCKSRCARR</sequence>
<gene>
    <name evidence="1" type="ORF">H7A79_0234</name>
</gene>
<proteinExistence type="predicted"/>
<dbReference type="AlphaFoldDB" id="A0A7H1MCA9"/>
<reference evidence="1" key="1">
    <citation type="submission" date="2024-06" db="EMBL/GenBank/DDBJ databases">
        <title>Complete Genome Sequence of mouse commensal type strain Neisseria musculi.</title>
        <authorList>
            <person name="Thapa E."/>
            <person name="Aluvathingal J."/>
            <person name="Nadendla S."/>
            <person name="Mehta A."/>
            <person name="Tettelin H."/>
            <person name="Weyand N.J."/>
        </authorList>
    </citation>
    <scope>NUCLEOTIDE SEQUENCE</scope>
    <source>
        <strain evidence="1">NW831</strain>
    </source>
</reference>
<dbReference type="Proteomes" id="UP000516412">
    <property type="component" value="Chromosome"/>
</dbReference>
<evidence type="ECO:0000313" key="2">
    <source>
        <dbReference type="Proteomes" id="UP000516412"/>
    </source>
</evidence>
<organism evidence="1 2">
    <name type="scientific">Neisseria musculi</name>
    <dbReference type="NCBI Taxonomy" id="1815583"/>
    <lineage>
        <taxon>Bacteria</taxon>
        <taxon>Pseudomonadati</taxon>
        <taxon>Pseudomonadota</taxon>
        <taxon>Betaproteobacteria</taxon>
        <taxon>Neisseriales</taxon>
        <taxon>Neisseriaceae</taxon>
        <taxon>Neisseria</taxon>
    </lineage>
</organism>
<accession>A0A7H1MCA9</accession>
<evidence type="ECO:0000313" key="1">
    <source>
        <dbReference type="EMBL" id="QNT59274.1"/>
    </source>
</evidence>
<dbReference type="EMBL" id="CP060414">
    <property type="protein sequence ID" value="QNT59274.1"/>
    <property type="molecule type" value="Genomic_DNA"/>
</dbReference>
<keyword evidence="2" id="KW-1185">Reference proteome</keyword>